<evidence type="ECO:0000313" key="11">
    <source>
        <dbReference type="Proteomes" id="UP000006727"/>
    </source>
</evidence>
<gene>
    <name evidence="10" type="primary">LOC112276466</name>
    <name evidence="9" type="ORF">PHYPA_029266</name>
</gene>
<proteinExistence type="inferred from homology"/>
<dbReference type="Pfam" id="PF01851">
    <property type="entry name" value="PC_rep"/>
    <property type="match status" value="1"/>
</dbReference>
<feature type="domain" description="26S proteasome regulatory subunit RPN2 C-terminal" evidence="7">
    <location>
        <begin position="871"/>
        <end position="1098"/>
    </location>
</feature>
<dbReference type="InterPro" id="IPR016642">
    <property type="entry name" value="26S_Psome_Rpn2"/>
</dbReference>
<dbReference type="InterPro" id="IPR016024">
    <property type="entry name" value="ARM-type_fold"/>
</dbReference>
<dbReference type="GO" id="GO:0030234">
    <property type="term" value="F:enzyme regulator activity"/>
    <property type="evidence" value="ECO:0007669"/>
    <property type="project" value="UniProtKB-UniRule"/>
</dbReference>
<organism evidence="9">
    <name type="scientific">Physcomitrium patens</name>
    <name type="common">Spreading-leaved earth moss</name>
    <name type="synonym">Physcomitrella patens</name>
    <dbReference type="NCBI Taxonomy" id="3218"/>
    <lineage>
        <taxon>Eukaryota</taxon>
        <taxon>Viridiplantae</taxon>
        <taxon>Streptophyta</taxon>
        <taxon>Embryophyta</taxon>
        <taxon>Bryophyta</taxon>
        <taxon>Bryophytina</taxon>
        <taxon>Bryopsida</taxon>
        <taxon>Funariidae</taxon>
        <taxon>Funariales</taxon>
        <taxon>Funariaceae</taxon>
        <taxon>Physcomitrium</taxon>
    </lineage>
</organism>
<dbReference type="EMBL" id="ABEU02000024">
    <property type="protein sequence ID" value="PNR28673.1"/>
    <property type="molecule type" value="Genomic_DNA"/>
</dbReference>
<dbReference type="PANTHER" id="PTHR10943:SF2">
    <property type="entry name" value="26S PROTEASOME NON-ATPASE REGULATORY SUBUNIT 1"/>
    <property type="match status" value="1"/>
</dbReference>
<dbReference type="Pfam" id="PF21505">
    <property type="entry name" value="RPN2_N"/>
    <property type="match status" value="1"/>
</dbReference>
<evidence type="ECO:0000256" key="3">
    <source>
        <dbReference type="ARBA" id="ARBA00022942"/>
    </source>
</evidence>
<reference evidence="10" key="3">
    <citation type="submission" date="2020-12" db="UniProtKB">
        <authorList>
            <consortium name="EnsemblPlants"/>
        </authorList>
    </citation>
    <scope>IDENTIFICATION</scope>
</reference>
<sequence>MATSRTGYPRMDLGEEYKGRKRKKPHSASTSAPLRHAEGLKPPVLSTASGLLNMLKEKHPILKLHALNNLNVFMEKFWPEIAAEIAQIELVYENEHFEHRHLAALVASKVFYHLGDLTESLVYALGAASLFNVAERSEYVQTLVAKCVDEYISINARLEKGEGCFYLDPRLVEVVDRVLDQCLMDGKSEQALGIALECRRLDKLEEAITTGQHPETNLSYCLKLSQTFVNSRHFRQDVLRLLVENYQRLQEPDYLSLSQCLMLLDEPQEVAKMLQALIRGDGRNASVAYQVAFDLFETENQRFLTRVDEFLQDFEASESPQNHDMELNSNFTRSSLTTQPALNDKQRPVDSDSDHKAVDSSEPEFDYNAGALASSSQNPPAMELDRQCQDIGSPRKGMQRLSFHERLKKLKGILSGDIPINLHLRFLNSNNRSDLLLLKTIKQSLETRSSSICHTATIYTNALLHAGTKVDTFLRENLGWLRYSTNWAKFSATAGLGVIYRGYLDQGMSLLAPYLPQHRGSPFSEGGALYALGLIYANHGKRVRHFLLECLRNANHEVIQHGVCLGIGLAGLATADDEIYEEVKGILYRESAVAGEAAGIAMGLLYVGSGTDKAGEMLAYVQDTQHEKIMRGLALGIALTVYGRENEADSLIERMTRDQNPVMRHGGMCAWAMAYKGTANTTAIRRLLHHAVHDVSDDVKRAAVIALGFVLCTQPEQTPRIVSLLAESHNAYVRYGASLAIGISCAGTASKTAIALLEPLITDSIDFVRQGALIAMAMVLIQHTEAYEARVGPFRKQLENIMKNRYEEPMTKMGAILAQGILDAGGRNVNILLKSRNGHCRMTATVGMAIFCQFWYWYPFIYFISLSFSPTAFIGLTEELRVPKFNFISQTKPSMFAYPPPTPTPLRDSSPSNPNPTPAMLSIAAKRPHVDAKDRNMNNTKTPAPITQEATRITAPACYSPKSCTGINESSHDHVAAKANLPSTHSLSKKLKTTFAPGESSRNSELPSFLTRYDQTTDDMAKQQQQQDPPARIEESVDPPTPPHEEPASEVLNNPTRAISAQVKFFHFPHSNRFVPLLPQRQPSGFVMLLDTQPSSEPEAQYMWDDVEED</sequence>
<dbReference type="InterPro" id="IPR002015">
    <property type="entry name" value="Proteasome/cyclosome_rpt"/>
</dbReference>
<keyword evidence="6" id="KW-1133">Transmembrane helix</keyword>
<dbReference type="GO" id="GO:0043161">
    <property type="term" value="P:proteasome-mediated ubiquitin-dependent protein catabolic process"/>
    <property type="evidence" value="ECO:0000318"/>
    <property type="project" value="GO_Central"/>
</dbReference>
<accession>A0A2K1IHB9</accession>
<dbReference type="RefSeq" id="XP_024363599.1">
    <property type="nucleotide sequence ID" value="XM_024507831.2"/>
</dbReference>
<keyword evidence="2" id="KW-0677">Repeat</keyword>
<evidence type="ECO:0000313" key="9">
    <source>
        <dbReference type="EMBL" id="PNR28673.1"/>
    </source>
</evidence>
<feature type="compositionally biased region" description="Basic and acidic residues" evidence="5">
    <location>
        <begin position="344"/>
        <end position="359"/>
    </location>
</feature>
<reference evidence="9 11" key="1">
    <citation type="journal article" date="2008" name="Science">
        <title>The Physcomitrella genome reveals evolutionary insights into the conquest of land by plants.</title>
        <authorList>
            <person name="Rensing S."/>
            <person name="Lang D."/>
            <person name="Zimmer A."/>
            <person name="Terry A."/>
            <person name="Salamov A."/>
            <person name="Shapiro H."/>
            <person name="Nishiyama T."/>
            <person name="Perroud P.-F."/>
            <person name="Lindquist E."/>
            <person name="Kamisugi Y."/>
            <person name="Tanahashi T."/>
            <person name="Sakakibara K."/>
            <person name="Fujita T."/>
            <person name="Oishi K."/>
            <person name="Shin-I T."/>
            <person name="Kuroki Y."/>
            <person name="Toyoda A."/>
            <person name="Suzuki Y."/>
            <person name="Hashimoto A."/>
            <person name="Yamaguchi K."/>
            <person name="Sugano A."/>
            <person name="Kohara Y."/>
            <person name="Fujiyama A."/>
            <person name="Anterola A."/>
            <person name="Aoki S."/>
            <person name="Ashton N."/>
            <person name="Barbazuk W.B."/>
            <person name="Barker E."/>
            <person name="Bennetzen J."/>
            <person name="Bezanilla M."/>
            <person name="Blankenship R."/>
            <person name="Cho S.H."/>
            <person name="Dutcher S."/>
            <person name="Estelle M."/>
            <person name="Fawcett J.A."/>
            <person name="Gundlach H."/>
            <person name="Hanada K."/>
            <person name="Heyl A."/>
            <person name="Hicks K.A."/>
            <person name="Hugh J."/>
            <person name="Lohr M."/>
            <person name="Mayer K."/>
            <person name="Melkozernov A."/>
            <person name="Murata T."/>
            <person name="Nelson D."/>
            <person name="Pils B."/>
            <person name="Prigge M."/>
            <person name="Reiss B."/>
            <person name="Renner T."/>
            <person name="Rombauts S."/>
            <person name="Rushton P."/>
            <person name="Sanderfoot A."/>
            <person name="Schween G."/>
            <person name="Shiu S.-H."/>
            <person name="Stueber K."/>
            <person name="Theodoulou F.L."/>
            <person name="Tu H."/>
            <person name="Van de Peer Y."/>
            <person name="Verrier P.J."/>
            <person name="Waters E."/>
            <person name="Wood A."/>
            <person name="Yang L."/>
            <person name="Cove D."/>
            <person name="Cuming A."/>
            <person name="Hasebe M."/>
            <person name="Lucas S."/>
            <person name="Mishler D.B."/>
            <person name="Reski R."/>
            <person name="Grigoriev I."/>
            <person name="Quatrano R.S."/>
            <person name="Boore J.L."/>
        </authorList>
    </citation>
    <scope>NUCLEOTIDE SEQUENCE [LARGE SCALE GENOMIC DNA]</scope>
    <source>
        <strain evidence="10 11">cv. Gransden 2004</strain>
    </source>
</reference>
<dbReference type="Pfam" id="PF18004">
    <property type="entry name" value="RPN2_C"/>
    <property type="match status" value="1"/>
</dbReference>
<feature type="region of interest" description="Disordered" evidence="5">
    <location>
        <begin position="1"/>
        <end position="36"/>
    </location>
</feature>
<dbReference type="Gramene" id="Pp3c24_19120V3.1">
    <property type="protein sequence ID" value="PAC:32910672.CDS.1"/>
    <property type="gene ID" value="Pp3c24_19120"/>
</dbReference>
<evidence type="ECO:0000259" key="8">
    <source>
        <dbReference type="Pfam" id="PF21505"/>
    </source>
</evidence>
<comment type="function">
    <text evidence="4">Acts as a regulatory subunit of the 26S proteasome which is involved in the ATP-dependent degradation of ubiquitinated proteins.</text>
</comment>
<keyword evidence="6" id="KW-0812">Transmembrane</keyword>
<feature type="region of interest" description="Disordered" evidence="5">
    <location>
        <begin position="1017"/>
        <end position="1053"/>
    </location>
</feature>
<dbReference type="EnsemblPlants" id="Pp3c24_19120V3.1">
    <property type="protein sequence ID" value="PAC:32910672.CDS.1"/>
    <property type="gene ID" value="Pp3c24_19120"/>
</dbReference>
<dbReference type="AlphaFoldDB" id="A0A2K1IHB9"/>
<feature type="domain" description="26S proteasome non-ATPase regulatory subunit 1/RPN2 N-terminal" evidence="8">
    <location>
        <begin position="47"/>
        <end position="314"/>
    </location>
</feature>
<dbReference type="InterPro" id="IPR040623">
    <property type="entry name" value="RPN2_C"/>
</dbReference>
<dbReference type="GO" id="GO:0034515">
    <property type="term" value="C:proteasome storage granule"/>
    <property type="evidence" value="ECO:0000318"/>
    <property type="project" value="GO_Central"/>
</dbReference>
<protein>
    <recommendedName>
        <fullName evidence="4">26S proteasome non-ATPase regulatory subunit 1 homolog</fullName>
    </recommendedName>
</protein>
<dbReference type="GO" id="GO:0042176">
    <property type="term" value="P:regulation of protein catabolic process"/>
    <property type="evidence" value="ECO:0007669"/>
    <property type="project" value="UniProtKB-UniRule"/>
</dbReference>
<dbReference type="GeneID" id="112276466"/>
<name>A0A2K1IHB9_PHYPA</name>
<dbReference type="Proteomes" id="UP000006727">
    <property type="component" value="Chromosome 24"/>
</dbReference>
<dbReference type="FunFam" id="1.25.10.10:FF:000017">
    <property type="entry name" value="26S proteasome non-ATPase regulatory subunit 1"/>
    <property type="match status" value="1"/>
</dbReference>
<dbReference type="PANTHER" id="PTHR10943">
    <property type="entry name" value="26S PROTEASOME NON-ATPASE REGULATORY SUBUNIT"/>
    <property type="match status" value="1"/>
</dbReference>
<evidence type="ECO:0000256" key="1">
    <source>
        <dbReference type="ARBA" id="ARBA00006308"/>
    </source>
</evidence>
<reference evidence="9 11" key="2">
    <citation type="journal article" date="2018" name="Plant J.">
        <title>The Physcomitrella patens chromosome-scale assembly reveals moss genome structure and evolution.</title>
        <authorList>
            <person name="Lang D."/>
            <person name="Ullrich K.K."/>
            <person name="Murat F."/>
            <person name="Fuchs J."/>
            <person name="Jenkins J."/>
            <person name="Haas F.B."/>
            <person name="Piednoel M."/>
            <person name="Gundlach H."/>
            <person name="Van Bel M."/>
            <person name="Meyberg R."/>
            <person name="Vives C."/>
            <person name="Morata J."/>
            <person name="Symeonidi A."/>
            <person name="Hiss M."/>
            <person name="Muchero W."/>
            <person name="Kamisugi Y."/>
            <person name="Saleh O."/>
            <person name="Blanc G."/>
            <person name="Decker E.L."/>
            <person name="van Gessel N."/>
            <person name="Grimwood J."/>
            <person name="Hayes R.D."/>
            <person name="Graham S.W."/>
            <person name="Gunter L.E."/>
            <person name="McDaniel S.F."/>
            <person name="Hoernstein S.N.W."/>
            <person name="Larsson A."/>
            <person name="Li F.W."/>
            <person name="Perroud P.F."/>
            <person name="Phillips J."/>
            <person name="Ranjan P."/>
            <person name="Rokshar D.S."/>
            <person name="Rothfels C.J."/>
            <person name="Schneider L."/>
            <person name="Shu S."/>
            <person name="Stevenson D.W."/>
            <person name="Thummler F."/>
            <person name="Tillich M."/>
            <person name="Villarreal Aguilar J.C."/>
            <person name="Widiez T."/>
            <person name="Wong G.K."/>
            <person name="Wymore A."/>
            <person name="Zhang Y."/>
            <person name="Zimmer A.D."/>
            <person name="Quatrano R.S."/>
            <person name="Mayer K.F.X."/>
            <person name="Goodstein D."/>
            <person name="Casacuberta J.M."/>
            <person name="Vandepoele K."/>
            <person name="Reski R."/>
            <person name="Cuming A.C."/>
            <person name="Tuskan G.A."/>
            <person name="Maumus F."/>
            <person name="Salse J."/>
            <person name="Schmutz J."/>
            <person name="Rensing S.A."/>
        </authorList>
    </citation>
    <scope>NUCLEOTIDE SEQUENCE [LARGE SCALE GENOMIC DNA]</scope>
    <source>
        <strain evidence="10 11">cv. Gransden 2004</strain>
    </source>
</reference>
<evidence type="ECO:0000256" key="4">
    <source>
        <dbReference type="PIRNR" id="PIRNR015947"/>
    </source>
</evidence>
<dbReference type="InterPro" id="IPR048570">
    <property type="entry name" value="PSMD1_RPN2_N"/>
</dbReference>
<dbReference type="Gene3D" id="1.25.10.10">
    <property type="entry name" value="Leucine-rich Repeat Variant"/>
    <property type="match status" value="1"/>
</dbReference>
<dbReference type="GO" id="GO:0008540">
    <property type="term" value="C:proteasome regulatory particle, base subcomplex"/>
    <property type="evidence" value="ECO:0000318"/>
    <property type="project" value="GO_Central"/>
</dbReference>
<evidence type="ECO:0000256" key="5">
    <source>
        <dbReference type="SAM" id="MobiDB-lite"/>
    </source>
</evidence>
<dbReference type="Pfam" id="PF13646">
    <property type="entry name" value="HEAT_2"/>
    <property type="match status" value="1"/>
</dbReference>
<dbReference type="STRING" id="3218.A0A2K1IHB9"/>
<dbReference type="PIRSF" id="PIRSF015947">
    <property type="entry name" value="26S_Psome_Rpn2"/>
    <property type="match status" value="1"/>
</dbReference>
<feature type="region of interest" description="Disordered" evidence="5">
    <location>
        <begin position="334"/>
        <end position="362"/>
    </location>
</feature>
<comment type="similarity">
    <text evidence="1 4">Belongs to the proteasome subunit S1 family.</text>
</comment>
<dbReference type="GO" id="GO:0005634">
    <property type="term" value="C:nucleus"/>
    <property type="evidence" value="ECO:0000318"/>
    <property type="project" value="GO_Central"/>
</dbReference>
<dbReference type="InterPro" id="IPR011989">
    <property type="entry name" value="ARM-like"/>
</dbReference>
<comment type="subunit">
    <text evidence="4">Component of the 19S regulatory particle (RP/PA700) base subcomplex of the 26S proteasome. The 26S proteasome is composed of a core protease (CP), known as the 20S proteasome, capped at one or both ends by the 19S regulatory particle (RP/PA700).</text>
</comment>
<keyword evidence="11" id="KW-1185">Reference proteome</keyword>
<evidence type="ECO:0000256" key="6">
    <source>
        <dbReference type="SAM" id="Phobius"/>
    </source>
</evidence>
<dbReference type="OrthoDB" id="261572at2759"/>
<keyword evidence="6" id="KW-0472">Membrane</keyword>
<feature type="transmembrane region" description="Helical" evidence="6">
    <location>
        <begin position="855"/>
        <end position="876"/>
    </location>
</feature>
<evidence type="ECO:0000256" key="2">
    <source>
        <dbReference type="ARBA" id="ARBA00022737"/>
    </source>
</evidence>
<feature type="region of interest" description="Disordered" evidence="5">
    <location>
        <begin position="900"/>
        <end position="920"/>
    </location>
</feature>
<dbReference type="SUPFAM" id="SSF48371">
    <property type="entry name" value="ARM repeat"/>
    <property type="match status" value="1"/>
</dbReference>
<keyword evidence="3 4" id="KW-0647">Proteasome</keyword>
<evidence type="ECO:0000313" key="10">
    <source>
        <dbReference type="EnsemblPlants" id="PAC:32910672.CDS.1"/>
    </source>
</evidence>
<dbReference type="PaxDb" id="3218-PP1S101_187V6.1"/>
<evidence type="ECO:0000259" key="7">
    <source>
        <dbReference type="Pfam" id="PF18004"/>
    </source>
</evidence>